<feature type="transmembrane region" description="Helical" evidence="1">
    <location>
        <begin position="34"/>
        <end position="54"/>
    </location>
</feature>
<evidence type="ECO:0000256" key="1">
    <source>
        <dbReference type="SAM" id="Phobius"/>
    </source>
</evidence>
<keyword evidence="1" id="KW-1133">Transmembrane helix</keyword>
<protein>
    <submittedName>
        <fullName evidence="2">CTP synthetase</fullName>
    </submittedName>
</protein>
<keyword evidence="1" id="KW-0472">Membrane</keyword>
<dbReference type="Proteomes" id="UP001431963">
    <property type="component" value="Unassembled WGS sequence"/>
</dbReference>
<proteinExistence type="predicted"/>
<keyword evidence="1" id="KW-0812">Transmembrane</keyword>
<organism evidence="2 3">
    <name type="scientific">Gemmobacter denitrificans</name>
    <dbReference type="NCBI Taxonomy" id="3123040"/>
    <lineage>
        <taxon>Bacteria</taxon>
        <taxon>Pseudomonadati</taxon>
        <taxon>Pseudomonadota</taxon>
        <taxon>Alphaproteobacteria</taxon>
        <taxon>Rhodobacterales</taxon>
        <taxon>Paracoccaceae</taxon>
        <taxon>Gemmobacter</taxon>
    </lineage>
</organism>
<sequence>MSRLMMVVFSMASTALMGAAIVVALTMGMDTLKPIVIAAAIGFVAALPVSWFVARQLEG</sequence>
<keyword evidence="3" id="KW-1185">Reference proteome</keyword>
<name>A0ABU8BUJ6_9RHOB</name>
<dbReference type="RefSeq" id="WP_335422251.1">
    <property type="nucleotide sequence ID" value="NZ_JBALHR010000004.1"/>
</dbReference>
<evidence type="ECO:0000313" key="3">
    <source>
        <dbReference type="Proteomes" id="UP001431963"/>
    </source>
</evidence>
<reference evidence="2" key="1">
    <citation type="submission" date="2024-02" db="EMBL/GenBank/DDBJ databases">
        <title>Genome sequences of strain Gemmobacter sp. JM10B15.</title>
        <authorList>
            <person name="Zhang M."/>
        </authorList>
    </citation>
    <scope>NUCLEOTIDE SEQUENCE</scope>
    <source>
        <strain evidence="2">JM10B15</strain>
    </source>
</reference>
<comment type="caution">
    <text evidence="2">The sequence shown here is derived from an EMBL/GenBank/DDBJ whole genome shotgun (WGS) entry which is preliminary data.</text>
</comment>
<accession>A0ABU8BUJ6</accession>
<evidence type="ECO:0000313" key="2">
    <source>
        <dbReference type="EMBL" id="MEH7828374.1"/>
    </source>
</evidence>
<gene>
    <name evidence="2" type="ORF">V6590_09430</name>
</gene>
<dbReference type="EMBL" id="JBALHR010000004">
    <property type="protein sequence ID" value="MEH7828374.1"/>
    <property type="molecule type" value="Genomic_DNA"/>
</dbReference>